<sequence>MEHLRAVRVLCAIDAQGSFSGAARELGVSQSAVSQHVATLEQRLGLALVERDTRPAGLTEAGHAVARHGRAALARLDSAEQELAEIAGRRAARLRFGSFPSALATFVPEALAGVRRALPTLSLTVVDDHLQRLLPRLDDGELDVALVYEHPDLPVSTGRPLHRVPLLDDEFRLVLPAGHPLAGRPVADLTALAQEPWVGGLPGASWFRIVRERCRAAGFEPEVRFSSDDYVAVQAFVAAGLGVAVIPGLAAEALLPGTEVVRVRSGVPSRRVVAVRPEDAFPAPATQAMLDALVASTRRYRTAAPPPVRRGVGGRAR</sequence>
<protein>
    <submittedName>
        <fullName evidence="6">LysR family transcriptional regulator</fullName>
    </submittedName>
</protein>
<gene>
    <name evidence="6" type="ORF">ACFSDE_00590</name>
</gene>
<evidence type="ECO:0000256" key="1">
    <source>
        <dbReference type="ARBA" id="ARBA00009437"/>
    </source>
</evidence>
<dbReference type="Pfam" id="PF00126">
    <property type="entry name" value="HTH_1"/>
    <property type="match status" value="1"/>
</dbReference>
<dbReference type="EMBL" id="JBHUGD010000001">
    <property type="protein sequence ID" value="MFD1945276.1"/>
    <property type="molecule type" value="Genomic_DNA"/>
</dbReference>
<evidence type="ECO:0000256" key="4">
    <source>
        <dbReference type="ARBA" id="ARBA00023163"/>
    </source>
</evidence>
<accession>A0ABW4THD7</accession>
<name>A0ABW4THD7_9ACTN</name>
<dbReference type="CDD" id="cd08423">
    <property type="entry name" value="PBP2_LTTR_like_6"/>
    <property type="match status" value="1"/>
</dbReference>
<evidence type="ECO:0000256" key="3">
    <source>
        <dbReference type="ARBA" id="ARBA00023125"/>
    </source>
</evidence>
<dbReference type="InterPro" id="IPR050950">
    <property type="entry name" value="HTH-type_LysR_regulators"/>
</dbReference>
<organism evidence="6 7">
    <name type="scientific">Nocardioides aestuarii</name>
    <dbReference type="NCBI Taxonomy" id="252231"/>
    <lineage>
        <taxon>Bacteria</taxon>
        <taxon>Bacillati</taxon>
        <taxon>Actinomycetota</taxon>
        <taxon>Actinomycetes</taxon>
        <taxon>Propionibacteriales</taxon>
        <taxon>Nocardioidaceae</taxon>
        <taxon>Nocardioides</taxon>
    </lineage>
</organism>
<comment type="caution">
    <text evidence="6">The sequence shown here is derived from an EMBL/GenBank/DDBJ whole genome shotgun (WGS) entry which is preliminary data.</text>
</comment>
<keyword evidence="7" id="KW-1185">Reference proteome</keyword>
<dbReference type="InterPro" id="IPR005119">
    <property type="entry name" value="LysR_subst-bd"/>
</dbReference>
<dbReference type="InterPro" id="IPR036388">
    <property type="entry name" value="WH-like_DNA-bd_sf"/>
</dbReference>
<dbReference type="Gene3D" id="1.10.10.10">
    <property type="entry name" value="Winged helix-like DNA-binding domain superfamily/Winged helix DNA-binding domain"/>
    <property type="match status" value="1"/>
</dbReference>
<evidence type="ECO:0000313" key="7">
    <source>
        <dbReference type="Proteomes" id="UP001597351"/>
    </source>
</evidence>
<dbReference type="PRINTS" id="PR00039">
    <property type="entry name" value="HTHLYSR"/>
</dbReference>
<dbReference type="Pfam" id="PF03466">
    <property type="entry name" value="LysR_substrate"/>
    <property type="match status" value="1"/>
</dbReference>
<dbReference type="Proteomes" id="UP001597351">
    <property type="component" value="Unassembled WGS sequence"/>
</dbReference>
<dbReference type="InterPro" id="IPR036390">
    <property type="entry name" value="WH_DNA-bd_sf"/>
</dbReference>
<keyword evidence="4" id="KW-0804">Transcription</keyword>
<proteinExistence type="inferred from homology"/>
<keyword evidence="2" id="KW-0805">Transcription regulation</keyword>
<dbReference type="PROSITE" id="PS50931">
    <property type="entry name" value="HTH_LYSR"/>
    <property type="match status" value="1"/>
</dbReference>
<dbReference type="Gene3D" id="3.40.190.290">
    <property type="match status" value="1"/>
</dbReference>
<dbReference type="PANTHER" id="PTHR30419">
    <property type="entry name" value="HTH-TYPE TRANSCRIPTIONAL REGULATOR YBHD"/>
    <property type="match status" value="1"/>
</dbReference>
<dbReference type="InterPro" id="IPR000847">
    <property type="entry name" value="LysR_HTH_N"/>
</dbReference>
<reference evidence="7" key="1">
    <citation type="journal article" date="2019" name="Int. J. Syst. Evol. Microbiol.">
        <title>The Global Catalogue of Microorganisms (GCM) 10K type strain sequencing project: providing services to taxonomists for standard genome sequencing and annotation.</title>
        <authorList>
            <consortium name="The Broad Institute Genomics Platform"/>
            <consortium name="The Broad Institute Genome Sequencing Center for Infectious Disease"/>
            <person name="Wu L."/>
            <person name="Ma J."/>
        </authorList>
    </citation>
    <scope>NUCLEOTIDE SEQUENCE [LARGE SCALE GENOMIC DNA]</scope>
    <source>
        <strain evidence="7">CGMCC 1.12477</strain>
    </source>
</reference>
<evidence type="ECO:0000256" key="2">
    <source>
        <dbReference type="ARBA" id="ARBA00023015"/>
    </source>
</evidence>
<comment type="similarity">
    <text evidence="1">Belongs to the LysR transcriptional regulatory family.</text>
</comment>
<feature type="domain" description="HTH lysR-type" evidence="5">
    <location>
        <begin position="1"/>
        <end position="59"/>
    </location>
</feature>
<dbReference type="SUPFAM" id="SSF53850">
    <property type="entry name" value="Periplasmic binding protein-like II"/>
    <property type="match status" value="1"/>
</dbReference>
<evidence type="ECO:0000259" key="5">
    <source>
        <dbReference type="PROSITE" id="PS50931"/>
    </source>
</evidence>
<dbReference type="PANTHER" id="PTHR30419:SF30">
    <property type="entry name" value="LYSR FAMILY TRANSCRIPTIONAL REGULATOR"/>
    <property type="match status" value="1"/>
</dbReference>
<evidence type="ECO:0000313" key="6">
    <source>
        <dbReference type="EMBL" id="MFD1945276.1"/>
    </source>
</evidence>
<keyword evidence="3" id="KW-0238">DNA-binding</keyword>
<dbReference type="RefSeq" id="WP_343915833.1">
    <property type="nucleotide sequence ID" value="NZ_BAAAJT010000002.1"/>
</dbReference>
<dbReference type="SUPFAM" id="SSF46785">
    <property type="entry name" value="Winged helix' DNA-binding domain"/>
    <property type="match status" value="1"/>
</dbReference>